<feature type="coiled-coil region" evidence="1">
    <location>
        <begin position="631"/>
        <end position="692"/>
    </location>
</feature>
<proteinExistence type="predicted"/>
<sequence length="693" mass="79432">MTEETLNPSLGKSTAENSVENSESLNVNASEVSPAVEEAAAVAAAVVAAGEIVDRADNEQPAAPEEPVAEKPAVQEPEEMRGAIISDEELKSLSSKSLKEIVEAFRNLVDNGDIMELNRQSEYIKATFYKVLKEEKIASGYHVQPGTSDYAGLPEEEEVGAVPADGPVETGEEPEAVEEPVEENAPAEVSVNPFIEIERAFKELYARYKGRRAVYFQNLEREKQANLDRKLEIIEELKNLVENTEDLNRSYPEFRNLQARWRETGPVPQARVKDIYETYQHYVEKFYDYVKINNELRDLDFKKNLEAKTALCERAEALEKSPNVVEAFAQLQKLHEEWKEFGPVAKEFREEIWDRFRAATSRINKLHQAYFENLKVQQKENLAAKTVLCEKAEALADKDIKESNGWNAVTKEFEDIQKEWRKIGFASKKDNQKIYDRFRAACDKFYNRKREFYAEFKEQMNGNMEKKIALCEQAEAVMDSTDWKKTTDYLISLQKQWKEVGPVSRKKSDQIWARFRAACDHFFDNKEKNFGGIEPQYVDNLKAKQAVIDEISAYTPSGDRREDEKAARAFADRWNAIGFVPFKEKEKIQDAYREAMSEKFPDFRVSGGGGRGRAPRGGRGRVETSPARQERDRLLQKFRKLESEIATYENNIGFFASSKKADSLVREFQKKIDAAKEELAALEEKIHQLDSQE</sequence>
<keyword evidence="1" id="KW-0175">Coiled coil</keyword>
<reference evidence="3" key="1">
    <citation type="submission" date="2020-10" db="EMBL/GenBank/DDBJ databases">
        <authorList>
            <person name="Gilroy R."/>
        </authorList>
    </citation>
    <scope>NUCLEOTIDE SEQUENCE</scope>
    <source>
        <strain evidence="3">ChiHjej13B12-12457</strain>
    </source>
</reference>
<evidence type="ECO:0000313" key="4">
    <source>
        <dbReference type="Proteomes" id="UP000886744"/>
    </source>
</evidence>
<feature type="region of interest" description="Disordered" evidence="2">
    <location>
        <begin position="55"/>
        <end position="81"/>
    </location>
</feature>
<evidence type="ECO:0000313" key="3">
    <source>
        <dbReference type="EMBL" id="HIR63245.1"/>
    </source>
</evidence>
<dbReference type="Proteomes" id="UP000886744">
    <property type="component" value="Unassembled WGS sequence"/>
</dbReference>
<dbReference type="InterPro" id="IPR007139">
    <property type="entry name" value="DUF349"/>
</dbReference>
<feature type="compositionally biased region" description="Low complexity" evidence="2">
    <location>
        <begin position="59"/>
        <end position="75"/>
    </location>
</feature>
<evidence type="ECO:0000256" key="2">
    <source>
        <dbReference type="SAM" id="MobiDB-lite"/>
    </source>
</evidence>
<protein>
    <submittedName>
        <fullName evidence="3">DUF349 domain-containing protein</fullName>
    </submittedName>
</protein>
<feature type="region of interest" description="Disordered" evidence="2">
    <location>
        <begin position="603"/>
        <end position="629"/>
    </location>
</feature>
<evidence type="ECO:0000256" key="1">
    <source>
        <dbReference type="SAM" id="Coils"/>
    </source>
</evidence>
<feature type="region of interest" description="Disordered" evidence="2">
    <location>
        <begin position="161"/>
        <end position="185"/>
    </location>
</feature>
<organism evidence="3 4">
    <name type="scientific">Candidatus Coprenecus avistercoris</name>
    <dbReference type="NCBI Taxonomy" id="2840730"/>
    <lineage>
        <taxon>Bacteria</taxon>
        <taxon>Pseudomonadati</taxon>
        <taxon>Bacteroidota</taxon>
        <taxon>Bacteroidia</taxon>
        <taxon>Bacteroidales</taxon>
        <taxon>Rikenellaceae</taxon>
        <taxon>Rikenellaceae incertae sedis</taxon>
        <taxon>Candidatus Coprenecus</taxon>
    </lineage>
</organism>
<feature type="coiled-coil region" evidence="1">
    <location>
        <begin position="220"/>
        <end position="247"/>
    </location>
</feature>
<dbReference type="EMBL" id="DVHI01000084">
    <property type="protein sequence ID" value="HIR63245.1"/>
    <property type="molecule type" value="Genomic_DNA"/>
</dbReference>
<reference evidence="3" key="2">
    <citation type="journal article" date="2021" name="PeerJ">
        <title>Extensive microbial diversity within the chicken gut microbiome revealed by metagenomics and culture.</title>
        <authorList>
            <person name="Gilroy R."/>
            <person name="Ravi A."/>
            <person name="Getino M."/>
            <person name="Pursley I."/>
            <person name="Horton D.L."/>
            <person name="Alikhan N.F."/>
            <person name="Baker D."/>
            <person name="Gharbi K."/>
            <person name="Hall N."/>
            <person name="Watson M."/>
            <person name="Adriaenssens E.M."/>
            <person name="Foster-Nyarko E."/>
            <person name="Jarju S."/>
            <person name="Secka A."/>
            <person name="Antonio M."/>
            <person name="Oren A."/>
            <person name="Chaudhuri R.R."/>
            <person name="La Ragione R."/>
            <person name="Hildebrand F."/>
            <person name="Pallen M.J."/>
        </authorList>
    </citation>
    <scope>NUCLEOTIDE SEQUENCE</scope>
    <source>
        <strain evidence="3">ChiHjej13B12-12457</strain>
    </source>
</reference>
<comment type="caution">
    <text evidence="3">The sequence shown here is derived from an EMBL/GenBank/DDBJ whole genome shotgun (WGS) entry which is preliminary data.</text>
</comment>
<dbReference type="AlphaFoldDB" id="A0A9D1E1Z9"/>
<accession>A0A9D1E1Z9</accession>
<feature type="region of interest" description="Disordered" evidence="2">
    <location>
        <begin position="1"/>
        <end position="33"/>
    </location>
</feature>
<feature type="compositionally biased region" description="Polar residues" evidence="2">
    <location>
        <begin position="1"/>
        <end position="14"/>
    </location>
</feature>
<feature type="compositionally biased region" description="Low complexity" evidence="2">
    <location>
        <begin position="15"/>
        <end position="33"/>
    </location>
</feature>
<name>A0A9D1E1Z9_9BACT</name>
<gene>
    <name evidence="3" type="ORF">IAC94_06970</name>
</gene>
<feature type="compositionally biased region" description="Acidic residues" evidence="2">
    <location>
        <begin position="170"/>
        <end position="182"/>
    </location>
</feature>
<dbReference type="Pfam" id="PF03993">
    <property type="entry name" value="DUF349"/>
    <property type="match status" value="5"/>
</dbReference>